<dbReference type="EMBL" id="CP141059">
    <property type="protein sequence ID" value="WQQ25589.1"/>
    <property type="molecule type" value="Genomic_DNA"/>
</dbReference>
<dbReference type="InterPro" id="IPR027417">
    <property type="entry name" value="P-loop_NTPase"/>
</dbReference>
<dbReference type="RefSeq" id="WP_322936902.1">
    <property type="nucleotide sequence ID" value="NZ_CP141059.1"/>
</dbReference>
<reference evidence="3" key="1">
    <citation type="submission" date="2023-12" db="EMBL/GenBank/DDBJ databases">
        <title>Novel species in genus Nocardioides.</title>
        <authorList>
            <person name="Zhou H."/>
        </authorList>
    </citation>
    <scope>NUCLEOTIDE SEQUENCE [LARGE SCALE GENOMIC DNA]</scope>
    <source>
        <strain evidence="3">HM61</strain>
    </source>
</reference>
<dbReference type="GO" id="GO:0005524">
    <property type="term" value="F:ATP binding"/>
    <property type="evidence" value="ECO:0007669"/>
    <property type="project" value="UniProtKB-KW"/>
</dbReference>
<evidence type="ECO:0000259" key="1">
    <source>
        <dbReference type="Pfam" id="PF00485"/>
    </source>
</evidence>
<dbReference type="Pfam" id="PF00485">
    <property type="entry name" value="PRK"/>
    <property type="match status" value="1"/>
</dbReference>
<feature type="domain" description="Phosphoribulokinase/uridine kinase" evidence="1">
    <location>
        <begin position="5"/>
        <end position="154"/>
    </location>
</feature>
<organism evidence="2 3">
    <name type="scientific">Nocardioides bizhenqiangii</name>
    <dbReference type="NCBI Taxonomy" id="3095076"/>
    <lineage>
        <taxon>Bacteria</taxon>
        <taxon>Bacillati</taxon>
        <taxon>Actinomycetota</taxon>
        <taxon>Actinomycetes</taxon>
        <taxon>Propionibacteriales</taxon>
        <taxon>Nocardioidaceae</taxon>
        <taxon>Nocardioides</taxon>
    </lineage>
</organism>
<dbReference type="Proteomes" id="UP001327225">
    <property type="component" value="Chromosome"/>
</dbReference>
<dbReference type="Gene3D" id="3.40.50.300">
    <property type="entry name" value="P-loop containing nucleotide triphosphate hydrolases"/>
    <property type="match status" value="1"/>
</dbReference>
<keyword evidence="2" id="KW-0547">Nucleotide-binding</keyword>
<keyword evidence="3" id="KW-1185">Reference proteome</keyword>
<name>A0ABZ0ZP88_9ACTN</name>
<accession>A0ABZ0ZP88</accession>
<gene>
    <name evidence="2" type="ORF">SHK19_16680</name>
</gene>
<evidence type="ECO:0000313" key="3">
    <source>
        <dbReference type="Proteomes" id="UP001327225"/>
    </source>
</evidence>
<sequence>MPARVIVLAGPSGSGKSRLAERLRHRFGWPTMRLDDFYRDGDEPDLPRITSGSNAGLVDWDHPGTWHREDAVAALLELCRTGATDVPEYSISESRRTGAQRLDIGRAEVFCAEGIFAPDVVQACREAGVLEAAYCITQHRAVTFWRRLTRDLREHRKPPLVLVRRGLALARAQREVVRRATDVGCRVATGDRAYDEIVADHRHNGRSSQGSRRGLAG</sequence>
<proteinExistence type="predicted"/>
<dbReference type="SUPFAM" id="SSF52540">
    <property type="entry name" value="P-loop containing nucleoside triphosphate hydrolases"/>
    <property type="match status" value="1"/>
</dbReference>
<protein>
    <submittedName>
        <fullName evidence="2">ATP-binding protein</fullName>
    </submittedName>
</protein>
<keyword evidence="2" id="KW-0067">ATP-binding</keyword>
<evidence type="ECO:0000313" key="2">
    <source>
        <dbReference type="EMBL" id="WQQ25589.1"/>
    </source>
</evidence>
<dbReference type="InterPro" id="IPR006083">
    <property type="entry name" value="PRK/URK"/>
</dbReference>